<dbReference type="Proteomes" id="UP000494256">
    <property type="component" value="Unassembled WGS sequence"/>
</dbReference>
<evidence type="ECO:0000256" key="9">
    <source>
        <dbReference type="ARBA" id="ARBA00025145"/>
    </source>
</evidence>
<dbReference type="CDD" id="cd06468">
    <property type="entry name" value="p23_CacyBP"/>
    <property type="match status" value="1"/>
</dbReference>
<name>A0A8S1AT55_ARCPL</name>
<dbReference type="FunFam" id="2.60.40.790:FF:000006">
    <property type="entry name" value="calcyclin-binding protein-like"/>
    <property type="match status" value="1"/>
</dbReference>
<keyword evidence="5" id="KW-0597">Phosphoprotein</keyword>
<dbReference type="InterPro" id="IPR037893">
    <property type="entry name" value="CS_CacyBP"/>
</dbReference>
<evidence type="ECO:0000256" key="8">
    <source>
        <dbReference type="ARBA" id="ARBA00023242"/>
    </source>
</evidence>
<dbReference type="EMBL" id="CADEBD010000294">
    <property type="protein sequence ID" value="CAB3234038.1"/>
    <property type="molecule type" value="Genomic_DNA"/>
</dbReference>
<reference evidence="14 15" key="1">
    <citation type="submission" date="2020-04" db="EMBL/GenBank/DDBJ databases">
        <authorList>
            <person name="Wallbank WR R."/>
            <person name="Pardo Diaz C."/>
            <person name="Kozak K."/>
            <person name="Martin S."/>
            <person name="Jiggins C."/>
            <person name="Moest M."/>
            <person name="Warren A I."/>
            <person name="Byers J.R.P. K."/>
            <person name="Montejo-Kovacevich G."/>
            <person name="Yen C E."/>
        </authorList>
    </citation>
    <scope>NUCLEOTIDE SEQUENCE [LARGE SCALE GENOMIC DNA]</scope>
</reference>
<dbReference type="GO" id="GO:0015631">
    <property type="term" value="F:tubulin binding"/>
    <property type="evidence" value="ECO:0007669"/>
    <property type="project" value="InterPro"/>
</dbReference>
<dbReference type="Proteomes" id="UP000494106">
    <property type="component" value="Unassembled WGS sequence"/>
</dbReference>
<evidence type="ECO:0000256" key="5">
    <source>
        <dbReference type="ARBA" id="ARBA00022553"/>
    </source>
</evidence>
<evidence type="ECO:0000259" key="11">
    <source>
        <dbReference type="PROSITE" id="PS51203"/>
    </source>
</evidence>
<dbReference type="InterPro" id="IPR037201">
    <property type="entry name" value="CacyBP_N"/>
</dbReference>
<evidence type="ECO:0000313" key="14">
    <source>
        <dbReference type="Proteomes" id="UP000494106"/>
    </source>
</evidence>
<keyword evidence="6" id="KW-0833">Ubl conjugation pathway</keyword>
<dbReference type="Pfam" id="PF09032">
    <property type="entry name" value="Siah-Interact_N"/>
    <property type="match status" value="1"/>
</dbReference>
<evidence type="ECO:0000256" key="1">
    <source>
        <dbReference type="ARBA" id="ARBA00004123"/>
    </source>
</evidence>
<dbReference type="InterPro" id="IPR007699">
    <property type="entry name" value="SGS_dom"/>
</dbReference>
<dbReference type="Gene3D" id="4.10.860.10">
    <property type="entry name" value="UVR domain"/>
    <property type="match status" value="1"/>
</dbReference>
<evidence type="ECO:0000256" key="4">
    <source>
        <dbReference type="ARBA" id="ARBA00022490"/>
    </source>
</evidence>
<keyword evidence="14" id="KW-1185">Reference proteome</keyword>
<dbReference type="SUPFAM" id="SSF140106">
    <property type="entry name" value="Calcyclin-binding protein-like"/>
    <property type="match status" value="1"/>
</dbReference>
<proteinExistence type="predicted"/>
<dbReference type="GO" id="GO:0007507">
    <property type="term" value="P:heart development"/>
    <property type="evidence" value="ECO:0007669"/>
    <property type="project" value="TreeGrafter"/>
</dbReference>
<dbReference type="AlphaFoldDB" id="A0A8S1AT55"/>
<dbReference type="InterPro" id="IPR015120">
    <property type="entry name" value="Siah-Interact_N"/>
</dbReference>
<dbReference type="GO" id="GO:0005737">
    <property type="term" value="C:cytoplasm"/>
    <property type="evidence" value="ECO:0007669"/>
    <property type="project" value="UniProtKB-SubCell"/>
</dbReference>
<evidence type="ECO:0000256" key="7">
    <source>
        <dbReference type="ARBA" id="ARBA00022990"/>
    </source>
</evidence>
<evidence type="ECO:0000313" key="15">
    <source>
        <dbReference type="Proteomes" id="UP000494256"/>
    </source>
</evidence>
<organism evidence="13 14">
    <name type="scientific">Arctia plantaginis</name>
    <name type="common">Wood tiger moth</name>
    <name type="synonym">Phalaena plantaginis</name>
    <dbReference type="NCBI Taxonomy" id="874455"/>
    <lineage>
        <taxon>Eukaryota</taxon>
        <taxon>Metazoa</taxon>
        <taxon>Ecdysozoa</taxon>
        <taxon>Arthropoda</taxon>
        <taxon>Hexapoda</taxon>
        <taxon>Insecta</taxon>
        <taxon>Pterygota</taxon>
        <taxon>Neoptera</taxon>
        <taxon>Endopterygota</taxon>
        <taxon>Lepidoptera</taxon>
        <taxon>Glossata</taxon>
        <taxon>Ditrysia</taxon>
        <taxon>Noctuoidea</taxon>
        <taxon>Erebidae</taxon>
        <taxon>Arctiinae</taxon>
        <taxon>Arctia</taxon>
    </lineage>
</organism>
<evidence type="ECO:0000259" key="10">
    <source>
        <dbReference type="PROSITE" id="PS51048"/>
    </source>
</evidence>
<feature type="domain" description="SGS" evidence="10">
    <location>
        <begin position="151"/>
        <end position="234"/>
    </location>
</feature>
<evidence type="ECO:0000313" key="12">
    <source>
        <dbReference type="EMBL" id="CAB3234038.1"/>
    </source>
</evidence>
<dbReference type="Gene3D" id="2.60.40.790">
    <property type="match status" value="1"/>
</dbReference>
<sequence length="234" mass="27235">MAEAKMKELRSDIDELNELLKLAKRKKVQDVLSLEARKLETEWINLKEANSAKSTDVEALPAASTAAPKRYQIKLNGYGWDQSDKYIKVFVTLKNVQSLPKEQVYCTLTEKSMQLHVENLDNKDYVLLINKLLEPINVGESHWKIKTDMVVIFLAKSRPNVKWSHMTEVEKKFEDQRSNRFKPSDDIDKSKDPQESIMSLMKNMYETGDDEMKRMISKAWYEGQNKKKTDTLDL</sequence>
<keyword evidence="7" id="KW-0007">Acetylation</keyword>
<dbReference type="InterPro" id="IPR008978">
    <property type="entry name" value="HSP20-like_chaperone"/>
</dbReference>
<protein>
    <recommendedName>
        <fullName evidence="3">Calcyclin-binding protein</fullName>
    </recommendedName>
</protein>
<evidence type="ECO:0000256" key="3">
    <source>
        <dbReference type="ARBA" id="ARBA00015702"/>
    </source>
</evidence>
<evidence type="ECO:0000256" key="6">
    <source>
        <dbReference type="ARBA" id="ARBA00022786"/>
    </source>
</evidence>
<dbReference type="PROSITE" id="PS51048">
    <property type="entry name" value="SGS"/>
    <property type="match status" value="1"/>
</dbReference>
<evidence type="ECO:0000256" key="2">
    <source>
        <dbReference type="ARBA" id="ARBA00004496"/>
    </source>
</evidence>
<keyword evidence="8" id="KW-0539">Nucleus</keyword>
<dbReference type="EMBL" id="CADEBC010000561">
    <property type="protein sequence ID" value="CAB3253291.1"/>
    <property type="molecule type" value="Genomic_DNA"/>
</dbReference>
<comment type="function">
    <text evidence="9">May be involved in calcium-dependent ubiquitination and subsequent proteasomal degradation of target proteins. Probably serves as a molecular bridge in ubiquitin E3 complexes. Participates in the ubiquitin-mediated degradation of beta-catenin (CTNNB1).</text>
</comment>
<dbReference type="OrthoDB" id="164025at2759"/>
<dbReference type="GO" id="GO:0044548">
    <property type="term" value="F:S100 protein binding"/>
    <property type="evidence" value="ECO:0007669"/>
    <property type="project" value="InterPro"/>
</dbReference>
<comment type="subcellular location">
    <subcellularLocation>
        <location evidence="2">Cytoplasm</location>
    </subcellularLocation>
    <subcellularLocation>
        <location evidence="1">Nucleus</location>
    </subcellularLocation>
</comment>
<comment type="caution">
    <text evidence="13">The sequence shown here is derived from an EMBL/GenBank/DDBJ whole genome shotgun (WGS) entry which is preliminary data.</text>
</comment>
<dbReference type="InterPro" id="IPR007052">
    <property type="entry name" value="CS_dom"/>
</dbReference>
<dbReference type="Pfam" id="PF04969">
    <property type="entry name" value="CS"/>
    <property type="match status" value="1"/>
</dbReference>
<dbReference type="PROSITE" id="PS51203">
    <property type="entry name" value="CS"/>
    <property type="match status" value="1"/>
</dbReference>
<dbReference type="PANTHER" id="PTHR13164">
    <property type="entry name" value="CALICYLIN BINDING PROTEIN"/>
    <property type="match status" value="1"/>
</dbReference>
<dbReference type="PANTHER" id="PTHR13164:SF3">
    <property type="entry name" value="CALCYCLIN-BINDING PROTEIN"/>
    <property type="match status" value="1"/>
</dbReference>
<dbReference type="GO" id="GO:0031625">
    <property type="term" value="F:ubiquitin protein ligase binding"/>
    <property type="evidence" value="ECO:0007669"/>
    <property type="project" value="InterPro"/>
</dbReference>
<dbReference type="GO" id="GO:0005634">
    <property type="term" value="C:nucleus"/>
    <property type="evidence" value="ECO:0007669"/>
    <property type="project" value="UniProtKB-SubCell"/>
</dbReference>
<dbReference type="InterPro" id="IPR052289">
    <property type="entry name" value="Calcyclin-binding_UBL-bridge"/>
</dbReference>
<keyword evidence="4" id="KW-0963">Cytoplasm</keyword>
<gene>
    <name evidence="13" type="ORF">APLA_LOCUS14013</name>
    <name evidence="12" type="ORF">APLA_LOCUS6353</name>
</gene>
<accession>A0A8S1AT55</accession>
<feature type="domain" description="CS" evidence="11">
    <location>
        <begin position="73"/>
        <end position="167"/>
    </location>
</feature>
<evidence type="ECO:0000313" key="13">
    <source>
        <dbReference type="EMBL" id="CAB3253291.1"/>
    </source>
</evidence>
<dbReference type="SUPFAM" id="SSF49764">
    <property type="entry name" value="HSP20-like chaperones"/>
    <property type="match status" value="1"/>
</dbReference>